<name>A0AAU7ZRQ0_9BACT</name>
<keyword evidence="2" id="KW-0540">Nuclease</keyword>
<gene>
    <name evidence="2" type="ORF">RBB77_01720</name>
</gene>
<sequence length="214" mass="24946">MPVRKIPKNYRCITGIISARKAVGEAGYEASLERDFLLLLEFDPDVKAFEVQPLRINWRDQSGRRRRYTPDCRVEYIDGLRKPTIFEIKFRRSLWADWNKLRQAYRAAIHATAMEGFRFKILTEKEIRTTYLDCVKFLLPFVRRGTDHASKQLILTAIDKVKVTSPRELMARISDNPAENALLLPSLWYLIGTFQIYSDLTKPLTMDSKIESLS</sequence>
<reference evidence="2" key="2">
    <citation type="journal article" date="2024" name="Environ. Microbiol.">
        <title>Genome analysis and description of Tunturibacter gen. nov. expands the diversity of Terriglobia in tundra soils.</title>
        <authorList>
            <person name="Messyasz A."/>
            <person name="Mannisto M.K."/>
            <person name="Kerkhof L.J."/>
            <person name="Haggblom M.M."/>
        </authorList>
    </citation>
    <scope>NUCLEOTIDE SEQUENCE</scope>
    <source>
        <strain evidence="2">X5P6</strain>
    </source>
</reference>
<proteinExistence type="predicted"/>
<dbReference type="EMBL" id="CP132942">
    <property type="protein sequence ID" value="XCB33627.1"/>
    <property type="molecule type" value="Genomic_DNA"/>
</dbReference>
<keyword evidence="2" id="KW-0255">Endonuclease</keyword>
<dbReference type="Pfam" id="PF08722">
    <property type="entry name" value="Tn7_TnsA-like_N"/>
    <property type="match status" value="1"/>
</dbReference>
<keyword evidence="2" id="KW-0378">Hydrolase</keyword>
<reference evidence="2" key="1">
    <citation type="submission" date="2023-08" db="EMBL/GenBank/DDBJ databases">
        <authorList>
            <person name="Messyasz A."/>
            <person name="Mannisto M.K."/>
            <person name="Kerkhof L.J."/>
            <person name="Haggblom M."/>
        </authorList>
    </citation>
    <scope>NUCLEOTIDE SEQUENCE</scope>
    <source>
        <strain evidence="2">X5P6</strain>
    </source>
</reference>
<evidence type="ECO:0000259" key="1">
    <source>
        <dbReference type="Pfam" id="PF08722"/>
    </source>
</evidence>
<feature type="domain" description="TnsA endonuclease N-terminal" evidence="1">
    <location>
        <begin position="43"/>
        <end position="124"/>
    </location>
</feature>
<dbReference type="GO" id="GO:0004519">
    <property type="term" value="F:endonuclease activity"/>
    <property type="evidence" value="ECO:0007669"/>
    <property type="project" value="UniProtKB-KW"/>
</dbReference>
<accession>A0AAU7ZRQ0</accession>
<dbReference type="KEGG" id="tpsc:RBB77_01720"/>
<organism evidence="2">
    <name type="scientific">Tunturiibacter psychrotolerans</name>
    <dbReference type="NCBI Taxonomy" id="3069686"/>
    <lineage>
        <taxon>Bacteria</taxon>
        <taxon>Pseudomonadati</taxon>
        <taxon>Acidobacteriota</taxon>
        <taxon>Terriglobia</taxon>
        <taxon>Terriglobales</taxon>
        <taxon>Acidobacteriaceae</taxon>
        <taxon>Tunturiibacter</taxon>
    </lineage>
</organism>
<dbReference type="RefSeq" id="WP_353064465.1">
    <property type="nucleotide sequence ID" value="NZ_CP132942.1"/>
</dbReference>
<evidence type="ECO:0000313" key="2">
    <source>
        <dbReference type="EMBL" id="XCB33627.1"/>
    </source>
</evidence>
<protein>
    <submittedName>
        <fullName evidence="2">TnsA endonuclease N-terminal domain-containing protein</fullName>
    </submittedName>
</protein>
<dbReference type="AlphaFoldDB" id="A0AAU7ZRQ0"/>
<dbReference type="InterPro" id="IPR014833">
    <property type="entry name" value="TnsA_N"/>
</dbReference>